<organism evidence="1 2">
    <name type="scientific">Halocynthiibacter styelae</name>
    <dbReference type="NCBI Taxonomy" id="2761955"/>
    <lineage>
        <taxon>Bacteria</taxon>
        <taxon>Pseudomonadati</taxon>
        <taxon>Pseudomonadota</taxon>
        <taxon>Alphaproteobacteria</taxon>
        <taxon>Rhodobacterales</taxon>
        <taxon>Paracoccaceae</taxon>
        <taxon>Halocynthiibacter</taxon>
    </lineage>
</organism>
<dbReference type="RefSeq" id="WP_228847476.1">
    <property type="nucleotide sequence ID" value="NZ_JADCKQ010000002.1"/>
</dbReference>
<dbReference type="AlphaFoldDB" id="A0A8J7IBS8"/>
<accession>A0A8J7IBS8</accession>
<keyword evidence="2" id="KW-1185">Reference proteome</keyword>
<evidence type="ECO:0000313" key="1">
    <source>
        <dbReference type="EMBL" id="MBI1492553.1"/>
    </source>
</evidence>
<protein>
    <submittedName>
        <fullName evidence="1">Uncharacterized protein</fullName>
    </submittedName>
</protein>
<proteinExistence type="predicted"/>
<sequence>MIQAKDIKDADDLKVWLDQFPTEIQEEQDHLRSISVQIAHRAAARVLPLEMNFHSTARKFDSIALSILRCSLISGAVRNVVEGEVTSAATAAVAVVRSDIFSDVASFAALSVVRTTGVGASEAALAAARFSTRNYDKASNEAMFADFRDVDIAARIAYIADAEILDEGGDLTRVPLWHNKRNPVSEDWLTFRNSLHNPARTDETARGVDPEGWDFWIDFYEGQLSGHPLPLDLIKEIAISKDVDWESDAKIINRAIYNIRQRYAQERTFNAEHIAQNPESGKLNVIPDHFLPDLRLSDIQAKMLEAAEAFDGESGANGPYCALTAEVDLIRRAAARKDPRPIGLYDACRRAAKRAMGKAARGECPQDDLVEDFAEQLTETAFDISGFDEDVRSVVAHRAALKLEERAQADPALAAEVLPGAAVEVEAISEGDLQAEFVEDAQIASDPQADAQARGNALYRLASRIFRISKWVALAGAGGIAILSQVPGALRAIELMVASPAFRAGMRYLLSFF</sequence>
<dbReference type="Proteomes" id="UP000640583">
    <property type="component" value="Unassembled WGS sequence"/>
</dbReference>
<comment type="caution">
    <text evidence="1">The sequence shown here is derived from an EMBL/GenBank/DDBJ whole genome shotgun (WGS) entry which is preliminary data.</text>
</comment>
<name>A0A8J7IBS8_9RHOB</name>
<gene>
    <name evidence="1" type="ORF">H1D41_02765</name>
</gene>
<dbReference type="EMBL" id="JADCKQ010000002">
    <property type="protein sequence ID" value="MBI1492553.1"/>
    <property type="molecule type" value="Genomic_DNA"/>
</dbReference>
<reference evidence="1" key="1">
    <citation type="submission" date="2020-10" db="EMBL/GenBank/DDBJ databases">
        <title>Paenihalocynthiibacter styelae gen. nov., sp. nov., isolated from stalked sea squirt Styela clava.</title>
        <authorList>
            <person name="Kim Y.-O."/>
            <person name="Yoon J.-H."/>
        </authorList>
    </citation>
    <scope>NUCLEOTIDE SEQUENCE</scope>
    <source>
        <strain evidence="1">MYP1-1</strain>
    </source>
</reference>
<evidence type="ECO:0000313" key="2">
    <source>
        <dbReference type="Proteomes" id="UP000640583"/>
    </source>
</evidence>